<comment type="caution">
    <text evidence="1">The sequence shown here is derived from an EMBL/GenBank/DDBJ whole genome shotgun (WGS) entry which is preliminary data.</text>
</comment>
<proteinExistence type="predicted"/>
<protein>
    <submittedName>
        <fullName evidence="1">Uncharacterized protein</fullName>
    </submittedName>
</protein>
<gene>
    <name evidence="1" type="ORF">GcM3_186044</name>
</gene>
<feature type="non-terminal residue" evidence="1">
    <location>
        <position position="1"/>
    </location>
</feature>
<sequence length="255" mass="28766">GASLDINNAHNLAQSIFDEVYQNLDKIYDIPEAPLTLKQPSNMSRLYLNKADLFVKFVDQLSCGRASGSKKVITQKFKNYTIFGDQYSGVLIEDSIKIARLLPYEGILMIRDLCLARANLFDGIRVLYPNNLEMEEKVKQVLDWSESCLTTYGNEEDPIFSGDGALQRLVPILREKELTLIPNTHLFLVENLITILNECQQLSTIVQLFGLQKISVYPLINPKTRGTTAAQMASKTKSISYHSELDLLIIGVDYI</sequence>
<dbReference type="AlphaFoldDB" id="A0A420HJV3"/>
<dbReference type="EMBL" id="MCBQ01018663">
    <property type="protein sequence ID" value="RKF57694.1"/>
    <property type="molecule type" value="Genomic_DNA"/>
</dbReference>
<evidence type="ECO:0000313" key="2">
    <source>
        <dbReference type="Proteomes" id="UP000283383"/>
    </source>
</evidence>
<evidence type="ECO:0000313" key="1">
    <source>
        <dbReference type="EMBL" id="RKF57694.1"/>
    </source>
</evidence>
<accession>A0A420HJV3</accession>
<keyword evidence="2" id="KW-1185">Reference proteome</keyword>
<dbReference type="Proteomes" id="UP000283383">
    <property type="component" value="Unassembled WGS sequence"/>
</dbReference>
<name>A0A420HJV3_9PEZI</name>
<reference evidence="1 2" key="1">
    <citation type="journal article" date="2018" name="BMC Genomics">
        <title>Comparative genome analyses reveal sequence features reflecting distinct modes of host-adaptation between dicot and monocot powdery mildew.</title>
        <authorList>
            <person name="Wu Y."/>
            <person name="Ma X."/>
            <person name="Pan Z."/>
            <person name="Kale S.D."/>
            <person name="Song Y."/>
            <person name="King H."/>
            <person name="Zhang Q."/>
            <person name="Presley C."/>
            <person name="Deng X."/>
            <person name="Wei C.I."/>
            <person name="Xiao S."/>
        </authorList>
    </citation>
    <scope>NUCLEOTIDE SEQUENCE [LARGE SCALE GENOMIC DNA]</scope>
    <source>
        <strain evidence="1">UMSG3</strain>
    </source>
</reference>
<organism evidence="1 2">
    <name type="scientific">Golovinomyces cichoracearum</name>
    <dbReference type="NCBI Taxonomy" id="62708"/>
    <lineage>
        <taxon>Eukaryota</taxon>
        <taxon>Fungi</taxon>
        <taxon>Dikarya</taxon>
        <taxon>Ascomycota</taxon>
        <taxon>Pezizomycotina</taxon>
        <taxon>Leotiomycetes</taxon>
        <taxon>Erysiphales</taxon>
        <taxon>Erysiphaceae</taxon>
        <taxon>Golovinomyces</taxon>
    </lineage>
</organism>